<dbReference type="EMBL" id="SMSE01000003">
    <property type="protein sequence ID" value="TDG12595.1"/>
    <property type="molecule type" value="Genomic_DNA"/>
</dbReference>
<reference evidence="3 4" key="1">
    <citation type="submission" date="2019-03" db="EMBL/GenBank/DDBJ databases">
        <title>Seongchinamella monodicae gen. nov., sp. nov., a novel member of the Gammaproteobacteria isolated from a tidal mudflat of beach.</title>
        <authorList>
            <person name="Yang H.G."/>
            <person name="Kang J.W."/>
            <person name="Lee S.D."/>
        </authorList>
    </citation>
    <scope>NUCLEOTIDE SEQUENCE [LARGE SCALE GENOMIC DNA]</scope>
    <source>
        <strain evidence="3 4">GH4-78</strain>
    </source>
</reference>
<comment type="caution">
    <text evidence="3">The sequence shown here is derived from an EMBL/GenBank/DDBJ whole genome shotgun (WGS) entry which is preliminary data.</text>
</comment>
<sequence>MSGDLRRIHGYYSPNDLYNKIIDGLDKLGKDLANVTLDDLQPVDEFHIRGDTATRELIQLAGFQPDMHILDVGCGIGGSTRRLAHDTGCRVTGIDLSDEYIDTAERLTRLLNMQDKVQFQACSALELPFADNFFDGVWSLQMNMNVEDKQSWLAETCRVLKPGGRAVLYEVCGNRNTPLYFPVPWAQDDSMSFLLPPDQFRDAIESAGFGIEIWNNKTDLAQQAFASAKKPEGEPNLPALGVYLLVGEDIQTKAYNLHRNLDEERVSLIETLVIKPGFREDNIQ</sequence>
<gene>
    <name evidence="3" type="ORF">E2F43_13465</name>
</gene>
<dbReference type="PANTHER" id="PTHR44068:SF11">
    <property type="entry name" value="GERANYL DIPHOSPHATE 2-C-METHYLTRANSFERASE"/>
    <property type="match status" value="1"/>
</dbReference>
<dbReference type="Gene3D" id="3.40.50.150">
    <property type="entry name" value="Vaccinia Virus protein VP39"/>
    <property type="match status" value="1"/>
</dbReference>
<dbReference type="InterPro" id="IPR050447">
    <property type="entry name" value="Erg6_SMT_methyltransf"/>
</dbReference>
<dbReference type="Proteomes" id="UP000295554">
    <property type="component" value="Unassembled WGS sequence"/>
</dbReference>
<dbReference type="CDD" id="cd02440">
    <property type="entry name" value="AdoMet_MTases"/>
    <property type="match status" value="1"/>
</dbReference>
<evidence type="ECO:0000313" key="4">
    <source>
        <dbReference type="Proteomes" id="UP000295554"/>
    </source>
</evidence>
<protein>
    <submittedName>
        <fullName evidence="3">Class I SAM-dependent methyltransferase</fullName>
    </submittedName>
</protein>
<proteinExistence type="predicted"/>
<dbReference type="RefSeq" id="WP_133213529.1">
    <property type="nucleotide sequence ID" value="NZ_SMSE01000003.1"/>
</dbReference>
<dbReference type="InterPro" id="IPR013216">
    <property type="entry name" value="Methyltransf_11"/>
</dbReference>
<keyword evidence="4" id="KW-1185">Reference proteome</keyword>
<dbReference type="PANTHER" id="PTHR44068">
    <property type="entry name" value="ZGC:194242"/>
    <property type="match status" value="1"/>
</dbReference>
<organism evidence="3 4">
    <name type="scientific">Seongchinamella unica</name>
    <dbReference type="NCBI Taxonomy" id="2547392"/>
    <lineage>
        <taxon>Bacteria</taxon>
        <taxon>Pseudomonadati</taxon>
        <taxon>Pseudomonadota</taxon>
        <taxon>Gammaproteobacteria</taxon>
        <taxon>Cellvibrionales</taxon>
        <taxon>Halieaceae</taxon>
        <taxon>Seongchinamella</taxon>
    </lineage>
</organism>
<feature type="domain" description="Methyltransferase type 11" evidence="2">
    <location>
        <begin position="70"/>
        <end position="167"/>
    </location>
</feature>
<accession>A0A4R5LQ51</accession>
<keyword evidence="1 3" id="KW-0808">Transferase</keyword>
<dbReference type="SUPFAM" id="SSF53335">
    <property type="entry name" value="S-adenosyl-L-methionine-dependent methyltransferases"/>
    <property type="match status" value="1"/>
</dbReference>
<dbReference type="GO" id="GO:0032259">
    <property type="term" value="P:methylation"/>
    <property type="evidence" value="ECO:0007669"/>
    <property type="project" value="UniProtKB-KW"/>
</dbReference>
<name>A0A4R5LQ51_9GAMM</name>
<dbReference type="GO" id="GO:0008757">
    <property type="term" value="F:S-adenosylmethionine-dependent methyltransferase activity"/>
    <property type="evidence" value="ECO:0007669"/>
    <property type="project" value="InterPro"/>
</dbReference>
<evidence type="ECO:0000259" key="2">
    <source>
        <dbReference type="Pfam" id="PF08241"/>
    </source>
</evidence>
<dbReference type="Pfam" id="PF08241">
    <property type="entry name" value="Methyltransf_11"/>
    <property type="match status" value="1"/>
</dbReference>
<dbReference type="OrthoDB" id="5731261at2"/>
<evidence type="ECO:0000313" key="3">
    <source>
        <dbReference type="EMBL" id="TDG12595.1"/>
    </source>
</evidence>
<evidence type="ECO:0000256" key="1">
    <source>
        <dbReference type="ARBA" id="ARBA00022679"/>
    </source>
</evidence>
<dbReference type="InterPro" id="IPR029063">
    <property type="entry name" value="SAM-dependent_MTases_sf"/>
</dbReference>
<keyword evidence="3" id="KW-0489">Methyltransferase</keyword>
<dbReference type="AlphaFoldDB" id="A0A4R5LQ51"/>